<feature type="compositionally biased region" description="Basic and acidic residues" evidence="5">
    <location>
        <begin position="178"/>
        <end position="196"/>
    </location>
</feature>
<feature type="compositionally biased region" description="Acidic residues" evidence="5">
    <location>
        <begin position="105"/>
        <end position="116"/>
    </location>
</feature>
<dbReference type="GO" id="GO:0005739">
    <property type="term" value="C:mitochondrion"/>
    <property type="evidence" value="ECO:0007669"/>
    <property type="project" value="UniProtKB-SubCell"/>
</dbReference>
<reference evidence="7" key="1">
    <citation type="submission" date="2021-06" db="EMBL/GenBank/DDBJ databases">
        <authorList>
            <person name="Kallberg Y."/>
            <person name="Tangrot J."/>
            <person name="Rosling A."/>
        </authorList>
    </citation>
    <scope>NUCLEOTIDE SEQUENCE</scope>
    <source>
        <strain evidence="7">BR232B</strain>
    </source>
</reference>
<keyword evidence="8" id="KW-1185">Reference proteome</keyword>
<sequence length="245" mass="28618">MSSLISPIRLWLWPRSQSFFLRNSDLLLVHRPILSHSSREYSSSSYKRNLPPRQKQQEVPFVKPSHISERELAHRTFFALHRPLLTLGSEQLQANWDRGQGFSWEEEEEIEETEEELSTHPQSSLSSRLSLSTQSTFHPPTPASTPFSSNSSSSLDPIEAERMVNRFFNELESKVREGESEWAKALHEQERKAAREELDDEDGEEDKKGGVYCTNIKQKKRLKMNKHKHKKLRKRQRALRKKLGK</sequence>
<feature type="compositionally biased region" description="Low complexity" evidence="5">
    <location>
        <begin position="119"/>
        <end position="154"/>
    </location>
</feature>
<feature type="region of interest" description="Disordered" evidence="5">
    <location>
        <begin position="105"/>
        <end position="155"/>
    </location>
</feature>
<comment type="caution">
    <text evidence="7">The sequence shown here is derived from an EMBL/GenBank/DDBJ whole genome shotgun (WGS) entry which is preliminary data.</text>
</comment>
<dbReference type="InterPro" id="IPR013177">
    <property type="entry name" value="Ribosomal_mS38_C"/>
</dbReference>
<name>A0A9N8Z4X9_9GLOM</name>
<dbReference type="PANTHER" id="PTHR32035:SF3">
    <property type="entry name" value="SMALL RIBOSOMAL SUBUNIT PROTEIN MS38"/>
    <property type="match status" value="1"/>
</dbReference>
<evidence type="ECO:0000313" key="8">
    <source>
        <dbReference type="Proteomes" id="UP000789739"/>
    </source>
</evidence>
<comment type="similarity">
    <text evidence="3">Belongs to the mitochondrion-specific ribosomal protein mS38 family.</text>
</comment>
<feature type="compositionally biased region" description="Basic residues" evidence="5">
    <location>
        <begin position="217"/>
        <end position="245"/>
    </location>
</feature>
<keyword evidence="2" id="KW-0496">Mitochondrion</keyword>
<evidence type="ECO:0000256" key="2">
    <source>
        <dbReference type="ARBA" id="ARBA00023128"/>
    </source>
</evidence>
<dbReference type="AlphaFoldDB" id="A0A9N8Z4X9"/>
<evidence type="ECO:0000313" key="7">
    <source>
        <dbReference type="EMBL" id="CAG8465999.1"/>
    </source>
</evidence>
<gene>
    <name evidence="7" type="ORF">PBRASI_LOCUS833</name>
</gene>
<dbReference type="Proteomes" id="UP000789739">
    <property type="component" value="Unassembled WGS sequence"/>
</dbReference>
<evidence type="ECO:0000256" key="4">
    <source>
        <dbReference type="ARBA" id="ARBA00035682"/>
    </source>
</evidence>
<evidence type="ECO:0000256" key="3">
    <source>
        <dbReference type="ARBA" id="ARBA00035647"/>
    </source>
</evidence>
<evidence type="ECO:0000256" key="1">
    <source>
        <dbReference type="ARBA" id="ARBA00004173"/>
    </source>
</evidence>
<protein>
    <recommendedName>
        <fullName evidence="4">Small ribosomal subunit protein mS38</fullName>
    </recommendedName>
</protein>
<evidence type="ECO:0000259" key="6">
    <source>
        <dbReference type="SMART" id="SM01155"/>
    </source>
</evidence>
<feature type="domain" description="Ribosomal protein mS38 C-terminal" evidence="6">
    <location>
        <begin position="212"/>
        <end position="245"/>
    </location>
</feature>
<dbReference type="EMBL" id="CAJVPI010000047">
    <property type="protein sequence ID" value="CAG8465999.1"/>
    <property type="molecule type" value="Genomic_DNA"/>
</dbReference>
<proteinExistence type="inferred from homology"/>
<dbReference type="Pfam" id="PF08213">
    <property type="entry name" value="COX24_C"/>
    <property type="match status" value="1"/>
</dbReference>
<dbReference type="SMART" id="SM01155">
    <property type="entry name" value="DUF1713"/>
    <property type="match status" value="1"/>
</dbReference>
<dbReference type="OrthoDB" id="2415312at2759"/>
<feature type="region of interest" description="Disordered" evidence="5">
    <location>
        <begin position="178"/>
        <end position="245"/>
    </location>
</feature>
<evidence type="ECO:0000256" key="5">
    <source>
        <dbReference type="SAM" id="MobiDB-lite"/>
    </source>
</evidence>
<organism evidence="7 8">
    <name type="scientific">Paraglomus brasilianum</name>
    <dbReference type="NCBI Taxonomy" id="144538"/>
    <lineage>
        <taxon>Eukaryota</taxon>
        <taxon>Fungi</taxon>
        <taxon>Fungi incertae sedis</taxon>
        <taxon>Mucoromycota</taxon>
        <taxon>Glomeromycotina</taxon>
        <taxon>Glomeromycetes</taxon>
        <taxon>Paraglomerales</taxon>
        <taxon>Paraglomeraceae</taxon>
        <taxon>Paraglomus</taxon>
    </lineage>
</organism>
<dbReference type="PANTHER" id="PTHR32035">
    <property type="entry name" value="AURORA KINASE A-INTERACTING PROTEIN"/>
    <property type="match status" value="1"/>
</dbReference>
<comment type="subcellular location">
    <subcellularLocation>
        <location evidence="1">Mitochondrion</location>
    </subcellularLocation>
</comment>
<accession>A0A9N8Z4X9</accession>